<dbReference type="InterPro" id="IPR036259">
    <property type="entry name" value="MFS_trans_sf"/>
</dbReference>
<evidence type="ECO:0000256" key="5">
    <source>
        <dbReference type="SAM" id="MobiDB-lite"/>
    </source>
</evidence>
<feature type="region of interest" description="Disordered" evidence="5">
    <location>
        <begin position="1"/>
        <end position="25"/>
    </location>
</feature>
<evidence type="ECO:0000256" key="1">
    <source>
        <dbReference type="ARBA" id="ARBA00004141"/>
    </source>
</evidence>
<feature type="transmembrane region" description="Helical" evidence="6">
    <location>
        <begin position="453"/>
        <end position="477"/>
    </location>
</feature>
<dbReference type="Proteomes" id="UP000038010">
    <property type="component" value="Unassembled WGS sequence"/>
</dbReference>
<dbReference type="AlphaFoldDB" id="A0A0N1HGB0"/>
<dbReference type="InterPro" id="IPR020846">
    <property type="entry name" value="MFS_dom"/>
</dbReference>
<dbReference type="GeneID" id="28740712"/>
<gene>
    <name evidence="8" type="ORF">AB675_8391</name>
</gene>
<keyword evidence="4 6" id="KW-0472">Membrane</keyword>
<dbReference type="OrthoDB" id="9986881at2759"/>
<keyword evidence="3 6" id="KW-1133">Transmembrane helix</keyword>
<evidence type="ECO:0000256" key="3">
    <source>
        <dbReference type="ARBA" id="ARBA00022989"/>
    </source>
</evidence>
<evidence type="ECO:0000259" key="7">
    <source>
        <dbReference type="PROSITE" id="PS50850"/>
    </source>
</evidence>
<dbReference type="PANTHER" id="PTHR23502:SF49">
    <property type="entry name" value="MAJOR FACILITATOR SUPERFAMILY (MFS) PROFILE DOMAIN-CONTAINING PROTEIN"/>
    <property type="match status" value="1"/>
</dbReference>
<proteinExistence type="predicted"/>
<feature type="transmembrane region" description="Helical" evidence="6">
    <location>
        <begin position="181"/>
        <end position="204"/>
    </location>
</feature>
<comment type="caution">
    <text evidence="8">The sequence shown here is derived from an EMBL/GenBank/DDBJ whole genome shotgun (WGS) entry which is preliminary data.</text>
</comment>
<feature type="transmembrane region" description="Helical" evidence="6">
    <location>
        <begin position="392"/>
        <end position="410"/>
    </location>
</feature>
<organism evidence="8 9">
    <name type="scientific">Cyphellophora attinorum</name>
    <dbReference type="NCBI Taxonomy" id="1664694"/>
    <lineage>
        <taxon>Eukaryota</taxon>
        <taxon>Fungi</taxon>
        <taxon>Dikarya</taxon>
        <taxon>Ascomycota</taxon>
        <taxon>Pezizomycotina</taxon>
        <taxon>Eurotiomycetes</taxon>
        <taxon>Chaetothyriomycetidae</taxon>
        <taxon>Chaetothyriales</taxon>
        <taxon>Cyphellophoraceae</taxon>
        <taxon>Cyphellophora</taxon>
    </lineage>
</organism>
<feature type="transmembrane region" description="Helical" evidence="6">
    <location>
        <begin position="422"/>
        <end position="447"/>
    </location>
</feature>
<sequence>MKDEEKGIENNASRPADSAVTKTASQIRDDPAFIVKWDTNDPDNPQNWSPTYKSWIVFQLSMLALAASVASSMIAPANPILARYLGVSDTVVVLDISLFVLGFAIGPLLWAPLSEVFGRRVSLLPPMVALALWSVGTGLSKNAASVFITRLFSGIFGSGPVSNVNAALGDIFSREARGTPVSLYAVAVVGGPTLGPVIGAGIVVGLDWRWTQYIGAIWVGAITLVGYFCLPEVYPPFLLKQKAERLRKETGDQRLWHPHERIKVDVRSIITKQLNRPILMLTTEPMCTLICFYASFVFGILYLTLEAFPIVFAEIRGWSTINSSLPFLGSFTGIVMALAINIGNQPRYKRISRAAGGKAVPEARCPPMAIGGTLMVIGLFLLGWTADPKYHWILPVIATAFIGAGFNTTFQQCLNFLVDTYGMYAASATGANTFLRSFVACGLPLAARPMFHHMGVGPACSLLGAIAAIMLPVPFLFMKFGLQLRKLSKFAPVEKDDTK</sequence>
<feature type="transmembrane region" description="Helical" evidence="6">
    <location>
        <begin position="210"/>
        <end position="230"/>
    </location>
</feature>
<feature type="transmembrane region" description="Helical" evidence="6">
    <location>
        <begin position="325"/>
        <end position="344"/>
    </location>
</feature>
<feature type="transmembrane region" description="Helical" evidence="6">
    <location>
        <begin position="365"/>
        <end position="386"/>
    </location>
</feature>
<feature type="transmembrane region" description="Helical" evidence="6">
    <location>
        <begin position="87"/>
        <end position="111"/>
    </location>
</feature>
<evidence type="ECO:0000256" key="2">
    <source>
        <dbReference type="ARBA" id="ARBA00022692"/>
    </source>
</evidence>
<comment type="subcellular location">
    <subcellularLocation>
        <location evidence="1">Membrane</location>
        <topology evidence="1">Multi-pass membrane protein</topology>
    </subcellularLocation>
</comment>
<dbReference type="GO" id="GO:0022857">
    <property type="term" value="F:transmembrane transporter activity"/>
    <property type="evidence" value="ECO:0007669"/>
    <property type="project" value="InterPro"/>
</dbReference>
<feature type="transmembrane region" description="Helical" evidence="6">
    <location>
        <begin position="55"/>
        <end position="75"/>
    </location>
</feature>
<evidence type="ECO:0000313" key="8">
    <source>
        <dbReference type="EMBL" id="KPI44610.1"/>
    </source>
</evidence>
<dbReference type="SUPFAM" id="SSF103473">
    <property type="entry name" value="MFS general substrate transporter"/>
    <property type="match status" value="1"/>
</dbReference>
<dbReference type="Gene3D" id="1.20.1250.20">
    <property type="entry name" value="MFS general substrate transporter like domains"/>
    <property type="match status" value="1"/>
</dbReference>
<dbReference type="PROSITE" id="PS50850">
    <property type="entry name" value="MFS"/>
    <property type="match status" value="1"/>
</dbReference>
<accession>A0A0N1HGB0</accession>
<dbReference type="Pfam" id="PF07690">
    <property type="entry name" value="MFS_1"/>
    <property type="match status" value="1"/>
</dbReference>
<dbReference type="GO" id="GO:0005886">
    <property type="term" value="C:plasma membrane"/>
    <property type="evidence" value="ECO:0007669"/>
    <property type="project" value="TreeGrafter"/>
</dbReference>
<dbReference type="CDD" id="cd17323">
    <property type="entry name" value="MFS_Tpo1_MDR_like"/>
    <property type="match status" value="1"/>
</dbReference>
<name>A0A0N1HGB0_9EURO</name>
<reference evidence="8 9" key="1">
    <citation type="submission" date="2015-06" db="EMBL/GenBank/DDBJ databases">
        <title>Draft genome of the ant-associated black yeast Phialophora attae CBS 131958.</title>
        <authorList>
            <person name="Moreno L.F."/>
            <person name="Stielow B.J."/>
            <person name="de Hoog S."/>
            <person name="Vicente V.A."/>
            <person name="Weiss V.A."/>
            <person name="de Vries M."/>
            <person name="Cruz L.M."/>
            <person name="Souza E.M."/>
        </authorList>
    </citation>
    <scope>NUCLEOTIDE SEQUENCE [LARGE SCALE GENOMIC DNA]</scope>
    <source>
        <strain evidence="8 9">CBS 131958</strain>
    </source>
</reference>
<dbReference type="EMBL" id="LFJN01000003">
    <property type="protein sequence ID" value="KPI44610.1"/>
    <property type="molecule type" value="Genomic_DNA"/>
</dbReference>
<evidence type="ECO:0000256" key="4">
    <source>
        <dbReference type="ARBA" id="ARBA00023136"/>
    </source>
</evidence>
<evidence type="ECO:0000313" key="9">
    <source>
        <dbReference type="Proteomes" id="UP000038010"/>
    </source>
</evidence>
<dbReference type="RefSeq" id="XP_018004573.1">
    <property type="nucleotide sequence ID" value="XM_018148832.1"/>
</dbReference>
<keyword evidence="2 6" id="KW-0812">Transmembrane</keyword>
<feature type="domain" description="Major facilitator superfamily (MFS) profile" evidence="7">
    <location>
        <begin position="56"/>
        <end position="482"/>
    </location>
</feature>
<dbReference type="PANTHER" id="PTHR23502">
    <property type="entry name" value="MAJOR FACILITATOR SUPERFAMILY"/>
    <property type="match status" value="1"/>
</dbReference>
<dbReference type="FunFam" id="1.20.1250.20:FF:000011">
    <property type="entry name" value="MFS multidrug transporter, putative"/>
    <property type="match status" value="1"/>
</dbReference>
<dbReference type="VEuPathDB" id="FungiDB:AB675_8391"/>
<evidence type="ECO:0000256" key="6">
    <source>
        <dbReference type="SAM" id="Phobius"/>
    </source>
</evidence>
<keyword evidence="9" id="KW-1185">Reference proteome</keyword>
<dbReference type="InterPro" id="IPR011701">
    <property type="entry name" value="MFS"/>
</dbReference>
<feature type="transmembrane region" description="Helical" evidence="6">
    <location>
        <begin position="286"/>
        <end position="305"/>
    </location>
</feature>
<protein>
    <submittedName>
        <fullName evidence="8">Putative transporter</fullName>
    </submittedName>
</protein>
<dbReference type="STRING" id="1664694.A0A0N1HGB0"/>